<sequence length="376" mass="43553">MIMDHPSSPSTGFRMEQVGFFLDNNVTFKYAPTFAILHSIEANCLCRYWINVDDSSVMDCMECKTTSPKSTDHIRCERHAMHRHMHQSPCFDQHAVFRFGRNIDLRIFLRHCSHSVLRILLNYVSILLDSTGYISIQYDSNLLYEVQRPKTLLVVAGIFGAMAMYILWNTLQVIGVIRIDSIFAIQEVGSPLAGFTTLLSCIIYSLILLYNKYALRKRYLIGASSFYCLARTYQLRENVVMMEMILRIMGPAFVLCFPAFGLRALYHRLPKGPEFEIYRGLSVAMFDLWISILTAIMVIIFPLYNFRFRNTAANVVFYRSIVSLYNNRKRVRISSQDCAMSDIYFASLNRDLSNRKKQPCAKKISKYLQPDCNCKY</sequence>
<dbReference type="EnsemblMetazoa" id="PPA29976.1">
    <property type="protein sequence ID" value="PPA29976.1"/>
    <property type="gene ID" value="WBGene00202844"/>
</dbReference>
<dbReference type="Proteomes" id="UP000005239">
    <property type="component" value="Unassembled WGS sequence"/>
</dbReference>
<reference evidence="1" key="2">
    <citation type="submission" date="2022-06" db="UniProtKB">
        <authorList>
            <consortium name="EnsemblMetazoa"/>
        </authorList>
    </citation>
    <scope>IDENTIFICATION</scope>
    <source>
        <strain evidence="1">PS312</strain>
    </source>
</reference>
<protein>
    <submittedName>
        <fullName evidence="1">G protein-coupled receptor</fullName>
    </submittedName>
</protein>
<dbReference type="InterPro" id="IPR052860">
    <property type="entry name" value="NRL-GPCR1"/>
</dbReference>
<gene>
    <name evidence="1" type="primary">WBGene00202844</name>
</gene>
<accession>A0A2A6CPN6</accession>
<reference evidence="2" key="1">
    <citation type="journal article" date="2008" name="Nat. Genet.">
        <title>The Pristionchus pacificus genome provides a unique perspective on nematode lifestyle and parasitism.</title>
        <authorList>
            <person name="Dieterich C."/>
            <person name="Clifton S.W."/>
            <person name="Schuster L.N."/>
            <person name="Chinwalla A."/>
            <person name="Delehaunty K."/>
            <person name="Dinkelacker I."/>
            <person name="Fulton L."/>
            <person name="Fulton R."/>
            <person name="Godfrey J."/>
            <person name="Minx P."/>
            <person name="Mitreva M."/>
            <person name="Roeseler W."/>
            <person name="Tian H."/>
            <person name="Witte H."/>
            <person name="Yang S.P."/>
            <person name="Wilson R.K."/>
            <person name="Sommer R.J."/>
        </authorList>
    </citation>
    <scope>NUCLEOTIDE SEQUENCE [LARGE SCALE GENOMIC DNA]</scope>
    <source>
        <strain evidence="2">PS312</strain>
    </source>
</reference>
<evidence type="ECO:0000313" key="2">
    <source>
        <dbReference type="Proteomes" id="UP000005239"/>
    </source>
</evidence>
<dbReference type="PANTHER" id="PTHR47521:SF7">
    <property type="entry name" value="SERPENTINE RECEPTOR CLASS EPSILON-6"/>
    <property type="match status" value="1"/>
</dbReference>
<dbReference type="PANTHER" id="PTHR47521">
    <property type="entry name" value="SERPENTINE RECEPTOR, CLASS E (EPSILON)-RELATED"/>
    <property type="match status" value="1"/>
</dbReference>
<dbReference type="AlphaFoldDB" id="A0A2A6CPN6"/>
<proteinExistence type="predicted"/>
<keyword evidence="2" id="KW-1185">Reference proteome</keyword>
<name>A0A2A6CPN6_PRIPA</name>
<organism evidence="1 2">
    <name type="scientific">Pristionchus pacificus</name>
    <name type="common">Parasitic nematode worm</name>
    <dbReference type="NCBI Taxonomy" id="54126"/>
    <lineage>
        <taxon>Eukaryota</taxon>
        <taxon>Metazoa</taxon>
        <taxon>Ecdysozoa</taxon>
        <taxon>Nematoda</taxon>
        <taxon>Chromadorea</taxon>
        <taxon>Rhabditida</taxon>
        <taxon>Rhabditina</taxon>
        <taxon>Diplogasteromorpha</taxon>
        <taxon>Diplogasteroidea</taxon>
        <taxon>Neodiplogasteridae</taxon>
        <taxon>Pristionchus</taxon>
    </lineage>
</organism>
<accession>A0A8R1YNG7</accession>
<evidence type="ECO:0000313" key="1">
    <source>
        <dbReference type="EnsemblMetazoa" id="PPA29976.1"/>
    </source>
</evidence>